<dbReference type="InterPro" id="IPR011060">
    <property type="entry name" value="RibuloseP-bd_barrel"/>
</dbReference>
<evidence type="ECO:0000256" key="9">
    <source>
        <dbReference type="HAMAP-Rule" id="MF_00135"/>
    </source>
</evidence>
<evidence type="ECO:0000256" key="7">
    <source>
        <dbReference type="ARBA" id="ARBA00023141"/>
    </source>
</evidence>
<dbReference type="InterPro" id="IPR044643">
    <property type="entry name" value="TrpF_fam"/>
</dbReference>
<organism evidence="11 12">
    <name type="scientific">Ideonella dechloratans</name>
    <dbReference type="NCBI Taxonomy" id="36863"/>
    <lineage>
        <taxon>Bacteria</taxon>
        <taxon>Pseudomonadati</taxon>
        <taxon>Pseudomonadota</taxon>
        <taxon>Betaproteobacteria</taxon>
        <taxon>Burkholderiales</taxon>
        <taxon>Sphaerotilaceae</taxon>
        <taxon>Ideonella</taxon>
    </lineage>
</organism>
<dbReference type="GO" id="GO:0000162">
    <property type="term" value="P:L-tryptophan biosynthetic process"/>
    <property type="evidence" value="ECO:0007669"/>
    <property type="project" value="UniProtKB-UniRule"/>
</dbReference>
<dbReference type="PANTHER" id="PTHR42894:SF1">
    <property type="entry name" value="N-(5'-PHOSPHORIBOSYL)ANTHRANILATE ISOMERASE"/>
    <property type="match status" value="1"/>
</dbReference>
<comment type="pathway">
    <text evidence="2 9">Amino-acid biosynthesis; L-tryptophan biosynthesis; L-tryptophan from chorismate: step 3/5.</text>
</comment>
<evidence type="ECO:0000256" key="5">
    <source>
        <dbReference type="ARBA" id="ARBA00022605"/>
    </source>
</evidence>
<accession>A0A643FA21</accession>
<evidence type="ECO:0000256" key="3">
    <source>
        <dbReference type="ARBA" id="ARBA00012572"/>
    </source>
</evidence>
<dbReference type="NCBIfam" id="NF002298">
    <property type="entry name" value="PRK01222.1-4"/>
    <property type="match status" value="1"/>
</dbReference>
<dbReference type="UniPathway" id="UPA00035">
    <property type="reaction ID" value="UER00042"/>
</dbReference>
<evidence type="ECO:0000256" key="4">
    <source>
        <dbReference type="ARBA" id="ARBA00022272"/>
    </source>
</evidence>
<evidence type="ECO:0000259" key="10">
    <source>
        <dbReference type="Pfam" id="PF00697"/>
    </source>
</evidence>
<evidence type="ECO:0000256" key="1">
    <source>
        <dbReference type="ARBA" id="ARBA00001164"/>
    </source>
</evidence>
<keyword evidence="8 9" id="KW-0413">Isomerase</keyword>
<evidence type="ECO:0000256" key="8">
    <source>
        <dbReference type="ARBA" id="ARBA00023235"/>
    </source>
</evidence>
<dbReference type="SUPFAM" id="SSF51366">
    <property type="entry name" value="Ribulose-phoshate binding barrel"/>
    <property type="match status" value="1"/>
</dbReference>
<dbReference type="RefSeq" id="WP_151124853.1">
    <property type="nucleotide sequence ID" value="NZ_CP088081.1"/>
</dbReference>
<dbReference type="Proteomes" id="UP000430120">
    <property type="component" value="Unassembled WGS sequence"/>
</dbReference>
<dbReference type="CDD" id="cd00405">
    <property type="entry name" value="PRAI"/>
    <property type="match status" value="1"/>
</dbReference>
<dbReference type="NCBIfam" id="NF002299">
    <property type="entry name" value="PRK01222.1-6"/>
    <property type="match status" value="1"/>
</dbReference>
<dbReference type="EMBL" id="VZPB01000037">
    <property type="protein sequence ID" value="KAB0579497.1"/>
    <property type="molecule type" value="Genomic_DNA"/>
</dbReference>
<keyword evidence="7 9" id="KW-0057">Aromatic amino acid biosynthesis</keyword>
<evidence type="ECO:0000256" key="6">
    <source>
        <dbReference type="ARBA" id="ARBA00022822"/>
    </source>
</evidence>
<dbReference type="AlphaFoldDB" id="A0A643FA21"/>
<dbReference type="EC" id="5.3.1.24" evidence="3 9"/>
<protein>
    <recommendedName>
        <fullName evidence="4 9">N-(5'-phosphoribosyl)anthranilate isomerase</fullName>
        <shortName evidence="9">PRAI</shortName>
        <ecNumber evidence="3 9">5.3.1.24</ecNumber>
    </recommendedName>
</protein>
<dbReference type="OrthoDB" id="9796196at2"/>
<comment type="catalytic activity">
    <reaction evidence="1 9">
        <text>N-(5-phospho-beta-D-ribosyl)anthranilate = 1-(2-carboxyphenylamino)-1-deoxy-D-ribulose 5-phosphate</text>
        <dbReference type="Rhea" id="RHEA:21540"/>
        <dbReference type="ChEBI" id="CHEBI:18277"/>
        <dbReference type="ChEBI" id="CHEBI:58613"/>
        <dbReference type="EC" id="5.3.1.24"/>
    </reaction>
</comment>
<dbReference type="GO" id="GO:0004640">
    <property type="term" value="F:phosphoribosylanthranilate isomerase activity"/>
    <property type="evidence" value="ECO:0007669"/>
    <property type="project" value="UniProtKB-UniRule"/>
</dbReference>
<dbReference type="PANTHER" id="PTHR42894">
    <property type="entry name" value="N-(5'-PHOSPHORIBOSYL)ANTHRANILATE ISOMERASE"/>
    <property type="match status" value="1"/>
</dbReference>
<dbReference type="Gene3D" id="3.20.20.70">
    <property type="entry name" value="Aldolase class I"/>
    <property type="match status" value="1"/>
</dbReference>
<sequence length="219" mass="23156">MRPIPGSPTRIKICGLTREVDVDAAVAAGADALGFVLYPRSARAVTAERAGELARRLPPFVTPVLLFVNATDEEVARGLAAVPQALLQFHGDETPGDCDRVGRPYLRAARMAPGFDLLNFASLYPRASGLLLDAHVDGYGGSGKAFDWSLIPANVPSPVVLSGGLNPANVIDGVMHVRPWAVDVSTGVEEAKGIKDAGLMRRFCEAVREADARIADALT</sequence>
<keyword evidence="6 9" id="KW-0822">Tryptophan biosynthesis</keyword>
<gene>
    <name evidence="9" type="primary">trpF</name>
    <name evidence="11" type="ORF">F7Q92_14565</name>
</gene>
<feature type="domain" description="N-(5'phosphoribosyl) anthranilate isomerase (PRAI)" evidence="10">
    <location>
        <begin position="11"/>
        <end position="205"/>
    </location>
</feature>
<dbReference type="HAMAP" id="MF_00135">
    <property type="entry name" value="PRAI"/>
    <property type="match status" value="1"/>
</dbReference>
<reference evidence="11 12" key="1">
    <citation type="submission" date="2019-09" db="EMBL/GenBank/DDBJ databases">
        <title>Draft genome sequences of 48 bacterial type strains from the CCUG.</title>
        <authorList>
            <person name="Tunovic T."/>
            <person name="Pineiro-Iglesias B."/>
            <person name="Unosson C."/>
            <person name="Inganas E."/>
            <person name="Ohlen M."/>
            <person name="Cardew S."/>
            <person name="Jensie-Markopoulos S."/>
            <person name="Salva-Serra F."/>
            <person name="Jaen-Luchoro D."/>
            <person name="Karlsson R."/>
            <person name="Svensson-Stadler L."/>
            <person name="Chun J."/>
            <person name="Moore E."/>
        </authorList>
    </citation>
    <scope>NUCLEOTIDE SEQUENCE [LARGE SCALE GENOMIC DNA]</scope>
    <source>
        <strain evidence="11 12">CCUG 30977</strain>
    </source>
</reference>
<comment type="caution">
    <text evidence="11">The sequence shown here is derived from an EMBL/GenBank/DDBJ whole genome shotgun (WGS) entry which is preliminary data.</text>
</comment>
<dbReference type="Pfam" id="PF00697">
    <property type="entry name" value="PRAI"/>
    <property type="match status" value="1"/>
</dbReference>
<dbReference type="InterPro" id="IPR013785">
    <property type="entry name" value="Aldolase_TIM"/>
</dbReference>
<evidence type="ECO:0000256" key="2">
    <source>
        <dbReference type="ARBA" id="ARBA00004664"/>
    </source>
</evidence>
<keyword evidence="5 9" id="KW-0028">Amino-acid biosynthesis</keyword>
<dbReference type="InterPro" id="IPR001240">
    <property type="entry name" value="PRAI_dom"/>
</dbReference>
<proteinExistence type="inferred from homology"/>
<comment type="similarity">
    <text evidence="9">Belongs to the TrpF family.</text>
</comment>
<name>A0A643FA21_IDEDE</name>
<evidence type="ECO:0000313" key="12">
    <source>
        <dbReference type="Proteomes" id="UP000430120"/>
    </source>
</evidence>
<keyword evidence="12" id="KW-1185">Reference proteome</keyword>
<evidence type="ECO:0000313" key="11">
    <source>
        <dbReference type="EMBL" id="KAB0579497.1"/>
    </source>
</evidence>